<protein>
    <submittedName>
        <fullName evidence="1">14901_t:CDS:1</fullName>
    </submittedName>
</protein>
<dbReference type="EMBL" id="CAJVPP010000754">
    <property type="protein sequence ID" value="CAG8509559.1"/>
    <property type="molecule type" value="Genomic_DNA"/>
</dbReference>
<dbReference type="AlphaFoldDB" id="A0A9N9F4B5"/>
<keyword evidence="2" id="KW-1185">Reference proteome</keyword>
<evidence type="ECO:0000313" key="2">
    <source>
        <dbReference type="Proteomes" id="UP000789375"/>
    </source>
</evidence>
<evidence type="ECO:0000313" key="1">
    <source>
        <dbReference type="EMBL" id="CAG8509559.1"/>
    </source>
</evidence>
<name>A0A9N9F4B5_FUNMO</name>
<sequence length="368" mass="42012">MGRIRLLGVQKQSRHLGHLVYLQLAFCQVCNGSPFCVVARMDTRKLLPKWKRCKLVLNYLDFRKRLNSELLVGMEHIYIIARIGSSTALTYCEMEKLVYPYMATSSNFRKLLKPLGTAESVKTVLQQMVERISDVTGRRIDRKDLERENGKSAAKRSGLTASLKQPVRAVHRLNGDGCSTSTRFKFQPSTLGGSLAAPTDYLPAGILERRSTWMSVSPHRLVRLNEGESNNYGQRVIRIPLQTGMNRRNGKGCPAVNDNIYESFIPWGWSTATTIYLCDANSEVREVKEEEGRDAVRRAQSTEIEVTIRSYDLESRDELLESGRRKTERSVIVMGYRNKTRLKDKPPGPKSENEIMGEANRHMVWLRW</sequence>
<proteinExistence type="predicted"/>
<dbReference type="Proteomes" id="UP000789375">
    <property type="component" value="Unassembled WGS sequence"/>
</dbReference>
<accession>A0A9N9F4B5</accession>
<reference evidence="1" key="1">
    <citation type="submission" date="2021-06" db="EMBL/GenBank/DDBJ databases">
        <authorList>
            <person name="Kallberg Y."/>
            <person name="Tangrot J."/>
            <person name="Rosling A."/>
        </authorList>
    </citation>
    <scope>NUCLEOTIDE SEQUENCE</scope>
    <source>
        <strain evidence="1">87-6 pot B 2015</strain>
    </source>
</reference>
<comment type="caution">
    <text evidence="1">The sequence shown here is derived from an EMBL/GenBank/DDBJ whole genome shotgun (WGS) entry which is preliminary data.</text>
</comment>
<gene>
    <name evidence="1" type="ORF">FMOSSE_LOCUS4464</name>
</gene>
<organism evidence="1 2">
    <name type="scientific">Funneliformis mosseae</name>
    <name type="common">Endomycorrhizal fungus</name>
    <name type="synonym">Glomus mosseae</name>
    <dbReference type="NCBI Taxonomy" id="27381"/>
    <lineage>
        <taxon>Eukaryota</taxon>
        <taxon>Fungi</taxon>
        <taxon>Fungi incertae sedis</taxon>
        <taxon>Mucoromycota</taxon>
        <taxon>Glomeromycotina</taxon>
        <taxon>Glomeromycetes</taxon>
        <taxon>Glomerales</taxon>
        <taxon>Glomeraceae</taxon>
        <taxon>Funneliformis</taxon>
    </lineage>
</organism>